<dbReference type="Proteomes" id="UP001167919">
    <property type="component" value="Unassembled WGS sequence"/>
</dbReference>
<dbReference type="InterPro" id="IPR032976">
    <property type="entry name" value="YJEFN_prot_NAXE-like"/>
</dbReference>
<reference evidence="12" key="1">
    <citation type="submission" date="2019-01" db="EMBL/GenBank/DDBJ databases">
        <title>Oenococcus sicerae UCMA17102.</title>
        <authorList>
            <person name="Cousin F.J."/>
            <person name="Le Guellec R."/>
            <person name="Cretenet M."/>
        </authorList>
    </citation>
    <scope>NUCLEOTIDE SEQUENCE</scope>
    <source>
        <strain evidence="12">UCMA17102</strain>
    </source>
</reference>
<dbReference type="InterPro" id="IPR036652">
    <property type="entry name" value="YjeF_N_dom_sf"/>
</dbReference>
<dbReference type="GO" id="GO:0000166">
    <property type="term" value="F:nucleotide binding"/>
    <property type="evidence" value="ECO:0007669"/>
    <property type="project" value="UniProtKB-KW"/>
</dbReference>
<dbReference type="AlphaFoldDB" id="A0AAJ1VQF2"/>
<dbReference type="NCBIfam" id="TIGR00197">
    <property type="entry name" value="yjeF_nterm"/>
    <property type="match status" value="1"/>
</dbReference>
<proteinExistence type="inferred from homology"/>
<dbReference type="PANTHER" id="PTHR13232:SF10">
    <property type="entry name" value="NAD(P)H-HYDRATE EPIMERASE"/>
    <property type="match status" value="1"/>
</dbReference>
<feature type="domain" description="YjeF N-terminal" evidence="11">
    <location>
        <begin position="9"/>
        <end position="211"/>
    </location>
</feature>
<comment type="similarity">
    <text evidence="10">Belongs to the NnrE/AIBP family.</text>
</comment>
<dbReference type="PROSITE" id="PS51385">
    <property type="entry name" value="YJEF_N"/>
    <property type="match status" value="1"/>
</dbReference>
<dbReference type="EC" id="5.1.99.6" evidence="3 10"/>
<organism evidence="12 13">
    <name type="scientific">Oenococcus sicerae</name>
    <dbReference type="NCBI Taxonomy" id="2203724"/>
    <lineage>
        <taxon>Bacteria</taxon>
        <taxon>Bacillati</taxon>
        <taxon>Bacillota</taxon>
        <taxon>Bacilli</taxon>
        <taxon>Lactobacillales</taxon>
        <taxon>Lactobacillaceae</taxon>
        <taxon>Oenococcus</taxon>
    </lineage>
</organism>
<comment type="catalytic activity">
    <reaction evidence="1 10">
        <text>(6R)-NADHX = (6S)-NADHX</text>
        <dbReference type="Rhea" id="RHEA:32215"/>
        <dbReference type="ChEBI" id="CHEBI:64074"/>
        <dbReference type="ChEBI" id="CHEBI:64075"/>
        <dbReference type="EC" id="5.1.99.6"/>
    </reaction>
</comment>
<evidence type="ECO:0000256" key="2">
    <source>
        <dbReference type="ARBA" id="ARBA00000909"/>
    </source>
</evidence>
<keyword evidence="7 10" id="KW-0630">Potassium</keyword>
<keyword evidence="6 10" id="KW-0521">NADP</keyword>
<accession>A0AAJ1VQF2</accession>
<evidence type="ECO:0000259" key="11">
    <source>
        <dbReference type="PROSITE" id="PS51385"/>
    </source>
</evidence>
<evidence type="ECO:0000256" key="1">
    <source>
        <dbReference type="ARBA" id="ARBA00000013"/>
    </source>
</evidence>
<evidence type="ECO:0000256" key="5">
    <source>
        <dbReference type="ARBA" id="ARBA00022741"/>
    </source>
</evidence>
<dbReference type="Pfam" id="PF03853">
    <property type="entry name" value="YjeF_N"/>
    <property type="match status" value="1"/>
</dbReference>
<dbReference type="GO" id="GO:0052856">
    <property type="term" value="F:NAD(P)HX epimerase activity"/>
    <property type="evidence" value="ECO:0007669"/>
    <property type="project" value="UniProtKB-UniRule"/>
</dbReference>
<feature type="binding site" evidence="10">
    <location>
        <position position="157"/>
    </location>
    <ligand>
        <name>K(+)</name>
        <dbReference type="ChEBI" id="CHEBI:29103"/>
    </ligand>
</feature>
<feature type="binding site" evidence="10">
    <location>
        <position position="154"/>
    </location>
    <ligand>
        <name>(6S)-NADPHX</name>
        <dbReference type="ChEBI" id="CHEBI:64076"/>
    </ligand>
</feature>
<dbReference type="GO" id="GO:0046872">
    <property type="term" value="F:metal ion binding"/>
    <property type="evidence" value="ECO:0007669"/>
    <property type="project" value="UniProtKB-KW"/>
</dbReference>
<comment type="function">
    <text evidence="10">Catalyzes the epimerization of the S- and R-forms of NAD(P)HX, a damaged form of NAD(P)H that is a result of enzymatic or heat-dependent hydration. This is a prerequisite for the S-specific NAD(P)H-hydrate dehydratase to allow the repair of both epimers of NAD(P)HX.</text>
</comment>
<evidence type="ECO:0000313" key="13">
    <source>
        <dbReference type="Proteomes" id="UP001167919"/>
    </source>
</evidence>
<evidence type="ECO:0000256" key="8">
    <source>
        <dbReference type="ARBA" id="ARBA00023027"/>
    </source>
</evidence>
<evidence type="ECO:0000256" key="6">
    <source>
        <dbReference type="ARBA" id="ARBA00022857"/>
    </source>
</evidence>
<dbReference type="SUPFAM" id="SSF64153">
    <property type="entry name" value="YjeF N-terminal domain-like"/>
    <property type="match status" value="1"/>
</dbReference>
<evidence type="ECO:0000256" key="3">
    <source>
        <dbReference type="ARBA" id="ARBA00012228"/>
    </source>
</evidence>
<evidence type="ECO:0000256" key="9">
    <source>
        <dbReference type="ARBA" id="ARBA00023235"/>
    </source>
</evidence>
<evidence type="ECO:0000256" key="4">
    <source>
        <dbReference type="ARBA" id="ARBA00022723"/>
    </source>
</evidence>
<sequence>MTYISAEQSRLFDDFAVNKMGISSVVLMERAALAVYRRLLESPNFSLKKVLVIAGTGNNGGDGAAVARLLHLRGISATIWLLGDRQKASIEMQRQLTIAENYGLSVVSSVDDLKNYSTIVDAIFGVGLSRDIKGKFAQVVEQINQSAIPVMAVDIPTGIHADNGQVMAIAVKATETVTMSYNKLGLAEKTGQAFAGLVTIADIGVYDPNSLKRYLD</sequence>
<keyword evidence="4 10" id="KW-0479">Metal-binding</keyword>
<dbReference type="InterPro" id="IPR004443">
    <property type="entry name" value="YjeF_N_dom"/>
</dbReference>
<name>A0AAJ1VQF2_9LACO</name>
<feature type="binding site" evidence="10">
    <location>
        <begin position="125"/>
        <end position="131"/>
    </location>
    <ligand>
        <name>(6S)-NADPHX</name>
        <dbReference type="ChEBI" id="CHEBI:64076"/>
    </ligand>
</feature>
<feature type="binding site" evidence="10">
    <location>
        <position position="121"/>
    </location>
    <ligand>
        <name>K(+)</name>
        <dbReference type="ChEBI" id="CHEBI:29103"/>
    </ligand>
</feature>
<comment type="caution">
    <text evidence="10">Lacks conserved residue(s) required for the propagation of feature annotation.</text>
</comment>
<evidence type="ECO:0000256" key="10">
    <source>
        <dbReference type="HAMAP-Rule" id="MF_01966"/>
    </source>
</evidence>
<evidence type="ECO:0000256" key="7">
    <source>
        <dbReference type="ARBA" id="ARBA00022958"/>
    </source>
</evidence>
<comment type="catalytic activity">
    <reaction evidence="2 10">
        <text>(6R)-NADPHX = (6S)-NADPHX</text>
        <dbReference type="Rhea" id="RHEA:32227"/>
        <dbReference type="ChEBI" id="CHEBI:64076"/>
        <dbReference type="ChEBI" id="CHEBI:64077"/>
        <dbReference type="EC" id="5.1.99.6"/>
    </reaction>
</comment>
<dbReference type="PANTHER" id="PTHR13232">
    <property type="entry name" value="NAD(P)H-HYDRATE EPIMERASE"/>
    <property type="match status" value="1"/>
</dbReference>
<dbReference type="HAMAP" id="MF_01966">
    <property type="entry name" value="NADHX_epimerase"/>
    <property type="match status" value="1"/>
</dbReference>
<keyword evidence="9 10" id="KW-0413">Isomerase</keyword>
<feature type="binding site" evidence="10">
    <location>
        <position position="59"/>
    </location>
    <ligand>
        <name>K(+)</name>
        <dbReference type="ChEBI" id="CHEBI:29103"/>
    </ligand>
</feature>
<feature type="binding site" evidence="10">
    <location>
        <begin position="58"/>
        <end position="62"/>
    </location>
    <ligand>
        <name>(6S)-NADPHX</name>
        <dbReference type="ChEBI" id="CHEBI:64076"/>
    </ligand>
</feature>
<dbReference type="Gene3D" id="3.40.50.10260">
    <property type="entry name" value="YjeF N-terminal domain"/>
    <property type="match status" value="1"/>
</dbReference>
<gene>
    <name evidence="10" type="primary">nnrE</name>
    <name evidence="12" type="ORF">EVC35_03790</name>
</gene>
<comment type="cofactor">
    <cofactor evidence="10">
        <name>K(+)</name>
        <dbReference type="ChEBI" id="CHEBI:29103"/>
    </cofactor>
    <text evidence="10">Binds 1 potassium ion per subunit.</text>
</comment>
<dbReference type="EMBL" id="SDWY01000002">
    <property type="protein sequence ID" value="MDN6900127.1"/>
    <property type="molecule type" value="Genomic_DNA"/>
</dbReference>
<keyword evidence="8 10" id="KW-0520">NAD</keyword>
<comment type="caution">
    <text evidence="12">The sequence shown here is derived from an EMBL/GenBank/DDBJ whole genome shotgun (WGS) entry which is preliminary data.</text>
</comment>
<keyword evidence="5 10" id="KW-0547">Nucleotide-binding</keyword>
<evidence type="ECO:0000313" key="12">
    <source>
        <dbReference type="EMBL" id="MDN6900127.1"/>
    </source>
</evidence>
<protein>
    <recommendedName>
        <fullName evidence="3 10">NAD(P)H-hydrate epimerase</fullName>
        <ecNumber evidence="3 10">5.1.99.6</ecNumber>
    </recommendedName>
    <alternativeName>
        <fullName evidence="10">NAD(P)HX epimerase</fullName>
    </alternativeName>
</protein>